<dbReference type="PANTHER" id="PTHR36030">
    <property type="entry name" value="CALMODULIN-BINDING DOMAIN-CONTAINING PROTEIN"/>
    <property type="match status" value="1"/>
</dbReference>
<evidence type="ECO:0000313" key="2">
    <source>
        <dbReference type="EMBL" id="CAK7335881.1"/>
    </source>
</evidence>
<comment type="caution">
    <text evidence="2">The sequence shown here is derived from an EMBL/GenBank/DDBJ whole genome shotgun (WGS) entry which is preliminary data.</text>
</comment>
<keyword evidence="3" id="KW-1185">Reference proteome</keyword>
<evidence type="ECO:0000256" key="1">
    <source>
        <dbReference type="SAM" id="MobiDB-lite"/>
    </source>
</evidence>
<sequence>MEAKHKGTNHGFVRGKLVKSLFGMTKPSKLSKPLQSSSSPYTPNGSPVDSPTRQSYCPNPPSIQKVSTTKLRSFPDSGGDENVDMKAATYISFGNEAHLFYSVSPTDMQAVGKKALEWNLNDLEMGWSCERKERIGKKRRVLVIDDDNLNDQETGGLSLKLGGERVTGN</sequence>
<organism evidence="2 3">
    <name type="scientific">Dovyalis caffra</name>
    <dbReference type="NCBI Taxonomy" id="77055"/>
    <lineage>
        <taxon>Eukaryota</taxon>
        <taxon>Viridiplantae</taxon>
        <taxon>Streptophyta</taxon>
        <taxon>Embryophyta</taxon>
        <taxon>Tracheophyta</taxon>
        <taxon>Spermatophyta</taxon>
        <taxon>Magnoliopsida</taxon>
        <taxon>eudicotyledons</taxon>
        <taxon>Gunneridae</taxon>
        <taxon>Pentapetalae</taxon>
        <taxon>rosids</taxon>
        <taxon>fabids</taxon>
        <taxon>Malpighiales</taxon>
        <taxon>Salicaceae</taxon>
        <taxon>Flacourtieae</taxon>
        <taxon>Dovyalis</taxon>
    </lineage>
</organism>
<feature type="compositionally biased region" description="Polar residues" evidence="1">
    <location>
        <begin position="41"/>
        <end position="71"/>
    </location>
</feature>
<dbReference type="AlphaFoldDB" id="A0AAV1RGI8"/>
<feature type="compositionally biased region" description="Low complexity" evidence="1">
    <location>
        <begin position="27"/>
        <end position="40"/>
    </location>
</feature>
<protein>
    <submittedName>
        <fullName evidence="2">Uncharacterized protein</fullName>
    </submittedName>
</protein>
<reference evidence="2 3" key="1">
    <citation type="submission" date="2024-01" db="EMBL/GenBank/DDBJ databases">
        <authorList>
            <person name="Waweru B."/>
        </authorList>
    </citation>
    <scope>NUCLEOTIDE SEQUENCE [LARGE SCALE GENOMIC DNA]</scope>
</reference>
<dbReference type="PANTHER" id="PTHR36030:SF2">
    <property type="entry name" value="DUF4005 DOMAIN-CONTAINING PROTEIN"/>
    <property type="match status" value="1"/>
</dbReference>
<evidence type="ECO:0000313" key="3">
    <source>
        <dbReference type="Proteomes" id="UP001314170"/>
    </source>
</evidence>
<accession>A0AAV1RGI8</accession>
<feature type="region of interest" description="Disordered" evidence="1">
    <location>
        <begin position="27"/>
        <end position="79"/>
    </location>
</feature>
<name>A0AAV1RGI8_9ROSI</name>
<gene>
    <name evidence="2" type="ORF">DCAF_LOCUS10884</name>
</gene>
<dbReference type="EMBL" id="CAWUPB010000994">
    <property type="protein sequence ID" value="CAK7335881.1"/>
    <property type="molecule type" value="Genomic_DNA"/>
</dbReference>
<dbReference type="Proteomes" id="UP001314170">
    <property type="component" value="Unassembled WGS sequence"/>
</dbReference>
<proteinExistence type="predicted"/>